<evidence type="ECO:0000313" key="7">
    <source>
        <dbReference type="Proteomes" id="UP000765845"/>
    </source>
</evidence>
<comment type="similarity">
    <text evidence="1">Belongs to the LysR transcriptional regulatory family.</text>
</comment>
<evidence type="ECO:0000259" key="5">
    <source>
        <dbReference type="PROSITE" id="PS50931"/>
    </source>
</evidence>
<dbReference type="InterPro" id="IPR036388">
    <property type="entry name" value="WH-like_DNA-bd_sf"/>
</dbReference>
<dbReference type="PANTHER" id="PTHR30126:SF5">
    <property type="entry name" value="HTH-TYPE TRANSCRIPTIONAL ACTIVATOR CMPR"/>
    <property type="match status" value="1"/>
</dbReference>
<keyword evidence="4" id="KW-0804">Transcription</keyword>
<evidence type="ECO:0000256" key="3">
    <source>
        <dbReference type="ARBA" id="ARBA00023125"/>
    </source>
</evidence>
<reference evidence="6 7" key="1">
    <citation type="submission" date="2020-04" db="EMBL/GenBank/DDBJ databases">
        <authorList>
            <person name="Yoon J."/>
        </authorList>
    </citation>
    <scope>NUCLEOTIDE SEQUENCE [LARGE SCALE GENOMIC DNA]</scope>
    <source>
        <strain evidence="6 7">KMU-166</strain>
    </source>
</reference>
<proteinExistence type="inferred from homology"/>
<keyword evidence="2" id="KW-0805">Transcription regulation</keyword>
<dbReference type="InterPro" id="IPR005119">
    <property type="entry name" value="LysR_subst-bd"/>
</dbReference>
<dbReference type="Pfam" id="PF00126">
    <property type="entry name" value="HTH_1"/>
    <property type="match status" value="1"/>
</dbReference>
<dbReference type="Gene3D" id="3.40.190.290">
    <property type="match status" value="1"/>
</dbReference>
<sequence>MPNLIQKLSRGATLRQLEILAVVYRLGSIKAASEALHLTQPTVSMQLKKLGDASGMPLYQIMGRKLVFTDSGREIALSATRIFGELSALDMRLSEFRGLRAGALRLSVVTTSKYFIPHMLGPFCERYPGIDIQLNVGNRQQIIDRLEAGDEDFYVFSHPPENIDTVSTRFLVNPLVVIAPESHPLAGERSVSLVQLAREPFLMREPGSGTRYAIEQFLHRHDLRLNVKMTIQSNEAIKHAVMSGLGVSILSAHTLTFGGNAGLVELQVEKMPITTSWHMVWPKSKTLSPIADRFLQYVHNEGRRLIEGEFKRVGFETREL</sequence>
<feature type="domain" description="HTH lysR-type" evidence="5">
    <location>
        <begin position="13"/>
        <end position="69"/>
    </location>
</feature>
<dbReference type="SUPFAM" id="SSF53850">
    <property type="entry name" value="Periplasmic binding protein-like II"/>
    <property type="match status" value="1"/>
</dbReference>
<comment type="caution">
    <text evidence="6">The sequence shown here is derived from an EMBL/GenBank/DDBJ whole genome shotgun (WGS) entry which is preliminary data.</text>
</comment>
<name>A0ABX1GJN9_9GAMM</name>
<dbReference type="Pfam" id="PF03466">
    <property type="entry name" value="LysR_substrate"/>
    <property type="match status" value="1"/>
</dbReference>
<dbReference type="RefSeq" id="WP_168451910.1">
    <property type="nucleotide sequence ID" value="NZ_JAAWWK010000008.1"/>
</dbReference>
<dbReference type="EMBL" id="JAAWWK010000008">
    <property type="protein sequence ID" value="NKI19386.1"/>
    <property type="molecule type" value="Genomic_DNA"/>
</dbReference>
<dbReference type="CDD" id="cd08419">
    <property type="entry name" value="PBP2_CbbR_RubisCO_like"/>
    <property type="match status" value="1"/>
</dbReference>
<evidence type="ECO:0000256" key="2">
    <source>
        <dbReference type="ARBA" id="ARBA00023015"/>
    </source>
</evidence>
<dbReference type="SUPFAM" id="SSF46785">
    <property type="entry name" value="Winged helix' DNA-binding domain"/>
    <property type="match status" value="1"/>
</dbReference>
<dbReference type="Gene3D" id="1.10.10.10">
    <property type="entry name" value="Winged helix-like DNA-binding domain superfamily/Winged helix DNA-binding domain"/>
    <property type="match status" value="1"/>
</dbReference>
<keyword evidence="7" id="KW-1185">Reference proteome</keyword>
<protein>
    <submittedName>
        <fullName evidence="6">LysR family transcriptional regulator</fullName>
    </submittedName>
</protein>
<evidence type="ECO:0000256" key="1">
    <source>
        <dbReference type="ARBA" id="ARBA00009437"/>
    </source>
</evidence>
<dbReference type="PROSITE" id="PS50931">
    <property type="entry name" value="HTH_LYSR"/>
    <property type="match status" value="1"/>
</dbReference>
<dbReference type="PANTHER" id="PTHR30126">
    <property type="entry name" value="HTH-TYPE TRANSCRIPTIONAL REGULATOR"/>
    <property type="match status" value="1"/>
</dbReference>
<accession>A0ABX1GJN9</accession>
<dbReference type="InterPro" id="IPR000847">
    <property type="entry name" value="LysR_HTH_N"/>
</dbReference>
<gene>
    <name evidence="6" type="ORF">HCU74_18420</name>
</gene>
<keyword evidence="3" id="KW-0238">DNA-binding</keyword>
<dbReference type="InterPro" id="IPR036390">
    <property type="entry name" value="WH_DNA-bd_sf"/>
</dbReference>
<evidence type="ECO:0000313" key="6">
    <source>
        <dbReference type="EMBL" id="NKI19386.1"/>
    </source>
</evidence>
<organism evidence="6 7">
    <name type="scientific">Spongiibacter thalassae</name>
    <dbReference type="NCBI Taxonomy" id="2721624"/>
    <lineage>
        <taxon>Bacteria</taxon>
        <taxon>Pseudomonadati</taxon>
        <taxon>Pseudomonadota</taxon>
        <taxon>Gammaproteobacteria</taxon>
        <taxon>Cellvibrionales</taxon>
        <taxon>Spongiibacteraceae</taxon>
        <taxon>Spongiibacter</taxon>
    </lineage>
</organism>
<evidence type="ECO:0000256" key="4">
    <source>
        <dbReference type="ARBA" id="ARBA00023163"/>
    </source>
</evidence>
<dbReference type="Proteomes" id="UP000765845">
    <property type="component" value="Unassembled WGS sequence"/>
</dbReference>